<sequence>MQTVRVRNQVTKFEGEPNASSTTNIASPLEIFTEADVAGTSRSYQRELRWFKNLQTRPKICGGPGLGFGYSTSALRNWPRSKGLISDYCGRATCPVLRC</sequence>
<gene>
    <name evidence="1" type="ORF">PoB_003128200</name>
</gene>
<evidence type="ECO:0000313" key="1">
    <source>
        <dbReference type="EMBL" id="GFO04777.1"/>
    </source>
</evidence>
<proteinExistence type="predicted"/>
<evidence type="ECO:0000313" key="2">
    <source>
        <dbReference type="Proteomes" id="UP000735302"/>
    </source>
</evidence>
<organism evidence="1 2">
    <name type="scientific">Plakobranchus ocellatus</name>
    <dbReference type="NCBI Taxonomy" id="259542"/>
    <lineage>
        <taxon>Eukaryota</taxon>
        <taxon>Metazoa</taxon>
        <taxon>Spiralia</taxon>
        <taxon>Lophotrochozoa</taxon>
        <taxon>Mollusca</taxon>
        <taxon>Gastropoda</taxon>
        <taxon>Heterobranchia</taxon>
        <taxon>Euthyneura</taxon>
        <taxon>Panpulmonata</taxon>
        <taxon>Sacoglossa</taxon>
        <taxon>Placobranchoidea</taxon>
        <taxon>Plakobranchidae</taxon>
        <taxon>Plakobranchus</taxon>
    </lineage>
</organism>
<dbReference type="AlphaFoldDB" id="A0AAV4AC03"/>
<comment type="caution">
    <text evidence="1">The sequence shown here is derived from an EMBL/GenBank/DDBJ whole genome shotgun (WGS) entry which is preliminary data.</text>
</comment>
<dbReference type="EMBL" id="BLXT01003741">
    <property type="protein sequence ID" value="GFO04777.1"/>
    <property type="molecule type" value="Genomic_DNA"/>
</dbReference>
<name>A0AAV4AC03_9GAST</name>
<keyword evidence="2" id="KW-1185">Reference proteome</keyword>
<protein>
    <submittedName>
        <fullName evidence="1">Uncharacterized protein</fullName>
    </submittedName>
</protein>
<reference evidence="1 2" key="1">
    <citation type="journal article" date="2021" name="Elife">
        <title>Chloroplast acquisition without the gene transfer in kleptoplastic sea slugs, Plakobranchus ocellatus.</title>
        <authorList>
            <person name="Maeda T."/>
            <person name="Takahashi S."/>
            <person name="Yoshida T."/>
            <person name="Shimamura S."/>
            <person name="Takaki Y."/>
            <person name="Nagai Y."/>
            <person name="Toyoda A."/>
            <person name="Suzuki Y."/>
            <person name="Arimoto A."/>
            <person name="Ishii H."/>
            <person name="Satoh N."/>
            <person name="Nishiyama T."/>
            <person name="Hasebe M."/>
            <person name="Maruyama T."/>
            <person name="Minagawa J."/>
            <person name="Obokata J."/>
            <person name="Shigenobu S."/>
        </authorList>
    </citation>
    <scope>NUCLEOTIDE SEQUENCE [LARGE SCALE GENOMIC DNA]</scope>
</reference>
<accession>A0AAV4AC03</accession>
<dbReference type="Proteomes" id="UP000735302">
    <property type="component" value="Unassembled WGS sequence"/>
</dbReference>